<organism evidence="3 4">
    <name type="scientific">Streptomyces morookaense</name>
    <name type="common">Streptoverticillium morookaense</name>
    <dbReference type="NCBI Taxonomy" id="1970"/>
    <lineage>
        <taxon>Bacteria</taxon>
        <taxon>Bacillati</taxon>
        <taxon>Actinomycetota</taxon>
        <taxon>Actinomycetes</taxon>
        <taxon>Kitasatosporales</taxon>
        <taxon>Streptomycetaceae</taxon>
        <taxon>Streptomyces</taxon>
    </lineage>
</organism>
<evidence type="ECO:0000259" key="2">
    <source>
        <dbReference type="SMART" id="SM00198"/>
    </source>
</evidence>
<gene>
    <name evidence="3" type="ORF">HG542_13650</name>
</gene>
<dbReference type="InterPro" id="IPR034113">
    <property type="entry name" value="SCP_GAPR1-like"/>
</dbReference>
<dbReference type="AlphaFoldDB" id="A0A7Y7B468"/>
<feature type="domain" description="SCP" evidence="2">
    <location>
        <begin position="34"/>
        <end position="176"/>
    </location>
</feature>
<dbReference type="Pfam" id="PF00188">
    <property type="entry name" value="CAP"/>
    <property type="match status" value="1"/>
</dbReference>
<keyword evidence="1" id="KW-0732">Signal</keyword>
<evidence type="ECO:0000256" key="1">
    <source>
        <dbReference type="SAM" id="SignalP"/>
    </source>
</evidence>
<dbReference type="PRINTS" id="PR00837">
    <property type="entry name" value="V5TPXLIKE"/>
</dbReference>
<evidence type="ECO:0000313" key="4">
    <source>
        <dbReference type="Proteomes" id="UP000587462"/>
    </source>
</evidence>
<dbReference type="Proteomes" id="UP000587462">
    <property type="component" value="Unassembled WGS sequence"/>
</dbReference>
<keyword evidence="4" id="KW-1185">Reference proteome</keyword>
<reference evidence="3 4" key="1">
    <citation type="submission" date="2020-04" db="EMBL/GenBank/DDBJ databases">
        <title>Draft Genome Sequence of Streptomyces morookaense DSM 40503, an 8-azaguanine-producing strain.</title>
        <authorList>
            <person name="Qi J."/>
            <person name="Gao J.-M."/>
        </authorList>
    </citation>
    <scope>NUCLEOTIDE SEQUENCE [LARGE SCALE GENOMIC DNA]</scope>
    <source>
        <strain evidence="3 4">DSM 40503</strain>
    </source>
</reference>
<name>A0A7Y7B468_STRMO</name>
<dbReference type="InterPro" id="IPR014044">
    <property type="entry name" value="CAP_dom"/>
</dbReference>
<feature type="chain" id="PRO_5030544070" description="SCP domain-containing protein" evidence="1">
    <location>
        <begin position="24"/>
        <end position="186"/>
    </location>
</feature>
<dbReference type="InterPro" id="IPR035940">
    <property type="entry name" value="CAP_sf"/>
</dbReference>
<proteinExistence type="predicted"/>
<dbReference type="CDD" id="cd05382">
    <property type="entry name" value="CAP_GAPR1-like"/>
    <property type="match status" value="1"/>
</dbReference>
<dbReference type="PANTHER" id="PTHR10334">
    <property type="entry name" value="CYSTEINE-RICH SECRETORY PROTEIN-RELATED"/>
    <property type="match status" value="1"/>
</dbReference>
<dbReference type="RefSeq" id="WP_171081069.1">
    <property type="nucleotide sequence ID" value="NZ_BNBU01000010.1"/>
</dbReference>
<dbReference type="Gene3D" id="3.40.33.10">
    <property type="entry name" value="CAP"/>
    <property type="match status" value="1"/>
</dbReference>
<comment type="caution">
    <text evidence="3">The sequence shown here is derived from an EMBL/GenBank/DDBJ whole genome shotgun (WGS) entry which is preliminary data.</text>
</comment>
<protein>
    <recommendedName>
        <fullName evidence="2">SCP domain-containing protein</fullName>
    </recommendedName>
</protein>
<dbReference type="SMART" id="SM00198">
    <property type="entry name" value="SCP"/>
    <property type="match status" value="1"/>
</dbReference>
<dbReference type="InterPro" id="IPR001283">
    <property type="entry name" value="CRISP-related"/>
</dbReference>
<feature type="signal peptide" evidence="1">
    <location>
        <begin position="1"/>
        <end position="23"/>
    </location>
</feature>
<sequence>MWKKLVLPAAVLALTAPAVPATARPPLPDTTDGGFLREAVAAANRHRAQHGVRPLALDPALTAYARKRAQELSRGAPGRLSTEGADQRLGEDLFWSSAGGERAPAAGAAQAVETWYAEARSYDWRKPGFSAATGDFTQLVWKASDRLGAARVSGTAGGRTETYVVFAFAPPGNVDGAFRENVLPRR</sequence>
<accession>A0A7Y7B468</accession>
<dbReference type="EMBL" id="JABBXF010000027">
    <property type="protein sequence ID" value="NVK78709.1"/>
    <property type="molecule type" value="Genomic_DNA"/>
</dbReference>
<dbReference type="SUPFAM" id="SSF55797">
    <property type="entry name" value="PR-1-like"/>
    <property type="match status" value="1"/>
</dbReference>
<evidence type="ECO:0000313" key="3">
    <source>
        <dbReference type="EMBL" id="NVK78709.1"/>
    </source>
</evidence>